<dbReference type="RefSeq" id="WP_213502463.1">
    <property type="nucleotide sequence ID" value="NZ_CP054856.1"/>
</dbReference>
<dbReference type="Pfam" id="PF01322">
    <property type="entry name" value="Cytochrom_C_2"/>
    <property type="match status" value="1"/>
</dbReference>
<dbReference type="EMBL" id="CP054856">
    <property type="protein sequence ID" value="QVM83188.1"/>
    <property type="molecule type" value="Genomic_DNA"/>
</dbReference>
<evidence type="ECO:0000313" key="3">
    <source>
        <dbReference type="Proteomes" id="UP000677126"/>
    </source>
</evidence>
<feature type="chain" id="PRO_5046248336" evidence="1">
    <location>
        <begin position="25"/>
        <end position="176"/>
    </location>
</feature>
<dbReference type="InterPro" id="IPR015984">
    <property type="entry name" value="Cyt_c_prime_subgr"/>
</dbReference>
<dbReference type="InterPro" id="IPR010980">
    <property type="entry name" value="Cyt_c/b562"/>
</dbReference>
<evidence type="ECO:0000256" key="1">
    <source>
        <dbReference type="SAM" id="SignalP"/>
    </source>
</evidence>
<sequence>MALKSVTGLAAPALALALSLSACSGSEPAGDPTEAASVDPSIGAVDAEATIEAREDNFKSLAKAMKANKAELDESSPDFEDIGENATAMVTAAQKIPALFPAGTGPESGEETDALPTVWERPEDFEAAATKLIDATMALRTAAQSEDAAATKEAFGNVGMACKGCHDDFRKEKKEG</sequence>
<organism evidence="2 3">
    <name type="scientific">Novosphingobium decolorationis</name>
    <dbReference type="NCBI Taxonomy" id="2698673"/>
    <lineage>
        <taxon>Bacteria</taxon>
        <taxon>Pseudomonadati</taxon>
        <taxon>Pseudomonadota</taxon>
        <taxon>Alphaproteobacteria</taxon>
        <taxon>Sphingomonadales</taxon>
        <taxon>Sphingomonadaceae</taxon>
        <taxon>Novosphingobium</taxon>
    </lineage>
</organism>
<dbReference type="PRINTS" id="PR00608">
    <property type="entry name" value="CYTCHROMECII"/>
</dbReference>
<dbReference type="PROSITE" id="PS51009">
    <property type="entry name" value="CYTCII"/>
    <property type="match status" value="1"/>
</dbReference>
<accession>A0ABX8E2P6</accession>
<keyword evidence="3" id="KW-1185">Reference proteome</keyword>
<dbReference type="SUPFAM" id="SSF47175">
    <property type="entry name" value="Cytochromes"/>
    <property type="match status" value="1"/>
</dbReference>
<gene>
    <name evidence="2" type="ORF">HT578_05185</name>
</gene>
<dbReference type="Gene3D" id="1.20.120.10">
    <property type="entry name" value="Cytochrome c/b562"/>
    <property type="match status" value="1"/>
</dbReference>
<dbReference type="InterPro" id="IPR002321">
    <property type="entry name" value="Cyt_c_II"/>
</dbReference>
<reference evidence="2 3" key="1">
    <citation type="journal article" date="2021" name="Int. J. Syst. Evol. Microbiol.">
        <title>Novosphingobium decolorationis sp. nov., an aniline blue-decolourizing bacterium isolated from East Pacific sediment.</title>
        <authorList>
            <person name="Chen X."/>
            <person name="Dong B."/>
            <person name="Chen T."/>
            <person name="Ren N."/>
            <person name="Wang J."/>
            <person name="Xu Y."/>
            <person name="Yang J."/>
            <person name="Zhu S."/>
            <person name="Chen J."/>
        </authorList>
    </citation>
    <scope>NUCLEOTIDE SEQUENCE [LARGE SCALE GENOMIC DNA]</scope>
    <source>
        <strain evidence="2 3">502str22</strain>
    </source>
</reference>
<keyword evidence="1" id="KW-0732">Signal</keyword>
<feature type="signal peptide" evidence="1">
    <location>
        <begin position="1"/>
        <end position="24"/>
    </location>
</feature>
<protein>
    <submittedName>
        <fullName evidence="2">Cytochrome c</fullName>
    </submittedName>
</protein>
<dbReference type="Proteomes" id="UP000677126">
    <property type="component" value="Chromosome"/>
</dbReference>
<proteinExistence type="predicted"/>
<dbReference type="PROSITE" id="PS51257">
    <property type="entry name" value="PROKAR_LIPOPROTEIN"/>
    <property type="match status" value="1"/>
</dbReference>
<name>A0ABX8E2P6_9SPHN</name>
<evidence type="ECO:0000313" key="2">
    <source>
        <dbReference type="EMBL" id="QVM83188.1"/>
    </source>
</evidence>